<evidence type="ECO:0000256" key="3">
    <source>
        <dbReference type="ARBA" id="ARBA00023212"/>
    </source>
</evidence>
<reference evidence="9 10" key="1">
    <citation type="submission" date="2019-03" db="EMBL/GenBank/DDBJ databases">
        <title>Sequencing 25 genomes of Wallemia mellicola.</title>
        <authorList>
            <person name="Gostincar C."/>
        </authorList>
    </citation>
    <scope>NUCLEOTIDE SEQUENCE [LARGE SCALE GENOMIC DNA]</scope>
    <source>
        <strain evidence="6 10">EXF-6152</strain>
        <strain evidence="8 11">EXF-757</strain>
        <strain evidence="7 9">EXF-8738</strain>
    </source>
</reference>
<dbReference type="Pfam" id="PF02187">
    <property type="entry name" value="GAS2"/>
    <property type="match status" value="1"/>
</dbReference>
<evidence type="ECO:0000256" key="4">
    <source>
        <dbReference type="SAM" id="MobiDB-lite"/>
    </source>
</evidence>
<keyword evidence="2" id="KW-0963">Cytoplasm</keyword>
<dbReference type="EMBL" id="SPRC01000008">
    <property type="protein sequence ID" value="TIB81423.1"/>
    <property type="molecule type" value="Genomic_DNA"/>
</dbReference>
<dbReference type="AlphaFoldDB" id="A0A4T0M0W0"/>
<feature type="domain" description="GAR" evidence="5">
    <location>
        <begin position="663"/>
        <end position="740"/>
    </location>
</feature>
<dbReference type="EMBL" id="SPRX01000021">
    <property type="protein sequence ID" value="TIC65650.1"/>
    <property type="molecule type" value="Genomic_DNA"/>
</dbReference>
<dbReference type="Proteomes" id="UP000305647">
    <property type="component" value="Unassembled WGS sequence"/>
</dbReference>
<dbReference type="Proteomes" id="UP000310708">
    <property type="component" value="Unassembled WGS sequence"/>
</dbReference>
<name>A0A4T0M0W0_9BASI</name>
<evidence type="ECO:0000259" key="5">
    <source>
        <dbReference type="PROSITE" id="PS51460"/>
    </source>
</evidence>
<comment type="subcellular location">
    <subcellularLocation>
        <location evidence="1">Cytoplasm</location>
        <location evidence="1">Cytoskeleton</location>
    </subcellularLocation>
</comment>
<feature type="compositionally biased region" description="Low complexity" evidence="4">
    <location>
        <begin position="761"/>
        <end position="773"/>
    </location>
</feature>
<dbReference type="Gene3D" id="3.30.920.20">
    <property type="entry name" value="Gas2-like domain"/>
    <property type="match status" value="1"/>
</dbReference>
<dbReference type="Proteomes" id="UP000310685">
    <property type="component" value="Unassembled WGS sequence"/>
</dbReference>
<dbReference type="GO" id="GO:0005856">
    <property type="term" value="C:cytoskeleton"/>
    <property type="evidence" value="ECO:0007669"/>
    <property type="project" value="UniProtKB-SubCell"/>
</dbReference>
<feature type="compositionally biased region" description="Pro residues" evidence="4">
    <location>
        <begin position="774"/>
        <end position="783"/>
    </location>
</feature>
<evidence type="ECO:0000313" key="9">
    <source>
        <dbReference type="Proteomes" id="UP000305647"/>
    </source>
</evidence>
<dbReference type="InterPro" id="IPR003108">
    <property type="entry name" value="GAR_dom"/>
</dbReference>
<dbReference type="GO" id="GO:0008017">
    <property type="term" value="F:microtubule binding"/>
    <property type="evidence" value="ECO:0007669"/>
    <property type="project" value="InterPro"/>
</dbReference>
<sequence>MTLSLTTNFMDALRGQYEEINEHIRSLKAIPTFNPFLGYNDDIDNFTDKTSLDSYNKELQSIHVILENFNDKRLKEIAMSTSNKKLSKEDTDYLEVVLQTISSFESAVQLVAKKHLNLQLTHFRLIWDQQREQFSKLITNFSFLNSDRCLPIAIDILHSSSNAVDEMVDLNKVPEALLDEQDRLENSLNQLISLIQVYKTLLHHLYLDSWLHTCSSAHQFEDLNSFQLIIENSDTLINMHPQLHTVINHLEQIRCQSRTMTSLKHKHDHLLDSTPSKDSLSQFAEDLKQINYLPCEGSELFSQINNQVKYDASNFLEKLNSEYVKYTTILDINKQACTMLKDQNPLGPLPTRQFHSTLIRHLDGTQSDAAPLSELKRETKGNLDSLFSLSTSKDRIDEADKILSQLLNAIDHHESTQELQTTFDNVLDSLPNLHDKRVSHHVNRLKSTYEEINEMILDDDSASTSQRSLRLRSSSIESSSSALSSLSLIDYSKPRERTLSSTSTHRRLFEVTHDEDIPPVPPLPSGKDWSASLLNLPGPTPRPRASSRSKGKGKPITPTLKPPVDVNATPVRKHSLTKATMMSISRRKNRAVSNPMPSKAPTDENTAPKRVLSSSSSASSLKPPATIDATPSRKAIRKRSSTSLYSHSSRSPRRSLKNVYKANPKSKLDLAVGRVVNSLPLSVKIERAKGATCDSGKYWIGAPDPKLCFCRILRSSTVMVRVGGGWEELSKFLLTHFSHLFDTNNHSSNLLQTPSKDRTISQSTYSPSSHLSPTPSPFMSPYK</sequence>
<organism evidence="8 11">
    <name type="scientific">Wallemia mellicola</name>
    <dbReference type="NCBI Taxonomy" id="1708541"/>
    <lineage>
        <taxon>Eukaryota</taxon>
        <taxon>Fungi</taxon>
        <taxon>Dikarya</taxon>
        <taxon>Basidiomycota</taxon>
        <taxon>Wallemiomycotina</taxon>
        <taxon>Wallemiomycetes</taxon>
        <taxon>Wallemiales</taxon>
        <taxon>Wallemiaceae</taxon>
        <taxon>Wallemia</taxon>
    </lineage>
</organism>
<keyword evidence="3" id="KW-0206">Cytoskeleton</keyword>
<proteinExistence type="predicted"/>
<feature type="region of interest" description="Disordered" evidence="4">
    <location>
        <begin position="748"/>
        <end position="783"/>
    </location>
</feature>
<evidence type="ECO:0000313" key="11">
    <source>
        <dbReference type="Proteomes" id="UP000310708"/>
    </source>
</evidence>
<evidence type="ECO:0000256" key="2">
    <source>
        <dbReference type="ARBA" id="ARBA00022490"/>
    </source>
</evidence>
<gene>
    <name evidence="8" type="ORF">E3Q01_02051</name>
    <name evidence="7" type="ORF">E3Q10_00805</name>
    <name evidence="6" type="ORF">E3Q22_01130</name>
</gene>
<evidence type="ECO:0000256" key="1">
    <source>
        <dbReference type="ARBA" id="ARBA00004245"/>
    </source>
</evidence>
<dbReference type="SMART" id="SM00243">
    <property type="entry name" value="GAS2"/>
    <property type="match status" value="1"/>
</dbReference>
<protein>
    <recommendedName>
        <fullName evidence="5">GAR domain-containing protein</fullName>
    </recommendedName>
</protein>
<comment type="caution">
    <text evidence="8">The sequence shown here is derived from an EMBL/GenBank/DDBJ whole genome shotgun (WGS) entry which is preliminary data.</text>
</comment>
<feature type="region of interest" description="Disordered" evidence="4">
    <location>
        <begin position="510"/>
        <end position="657"/>
    </location>
</feature>
<evidence type="ECO:0000313" key="8">
    <source>
        <dbReference type="EMBL" id="TIC65650.1"/>
    </source>
</evidence>
<evidence type="ECO:0000313" key="6">
    <source>
        <dbReference type="EMBL" id="TIB81423.1"/>
    </source>
</evidence>
<dbReference type="InterPro" id="IPR036534">
    <property type="entry name" value="GAR_dom_sf"/>
</dbReference>
<dbReference type="SUPFAM" id="SSF143575">
    <property type="entry name" value="GAS2 domain-like"/>
    <property type="match status" value="1"/>
</dbReference>
<dbReference type="PROSITE" id="PS51460">
    <property type="entry name" value="GAR"/>
    <property type="match status" value="1"/>
</dbReference>
<evidence type="ECO:0000313" key="10">
    <source>
        <dbReference type="Proteomes" id="UP000310685"/>
    </source>
</evidence>
<evidence type="ECO:0000313" key="7">
    <source>
        <dbReference type="EMBL" id="TIC33503.1"/>
    </source>
</evidence>
<accession>A0A4T0M0W0</accession>
<dbReference type="EMBL" id="SPRO01000005">
    <property type="protein sequence ID" value="TIC33503.1"/>
    <property type="molecule type" value="Genomic_DNA"/>
</dbReference>